<feature type="signal peptide" evidence="9">
    <location>
        <begin position="1"/>
        <end position="23"/>
    </location>
</feature>
<feature type="chain" id="PRO_5044277730" description="Outer membrane protein X" evidence="9">
    <location>
        <begin position="24"/>
        <end position="177"/>
    </location>
</feature>
<evidence type="ECO:0000256" key="5">
    <source>
        <dbReference type="ARBA" id="ARBA00022692"/>
    </source>
</evidence>
<dbReference type="InterPro" id="IPR027385">
    <property type="entry name" value="Beta-barrel_OMP"/>
</dbReference>
<sequence>MKKIACLSALACVVALSTSTAFAVDNTSTVSVGYAQGDAQGVVNKAKGFNLKYRYEFESTPWGVVGSLTYLNKSHSPVENDYQKGEYYGVTVGPSYRINDWVSAYGLVGMGVGKFEQVGNASSIDREKNRHTDGGVAYGAGLQFNPIENVALDFSYEQSRVKNVDIGTWIAGVGYRF</sequence>
<gene>
    <name evidence="11" type="primary">ompX</name>
    <name evidence="11" type="ORF">AB3G37_17825</name>
</gene>
<dbReference type="AlphaFoldDB" id="A0AB39VPE2"/>
<evidence type="ECO:0000256" key="8">
    <source>
        <dbReference type="ARBA" id="ARBA00023237"/>
    </source>
</evidence>
<dbReference type="PRINTS" id="PR00316">
    <property type="entry name" value="ENTEROVIROMP"/>
</dbReference>
<dbReference type="SUPFAM" id="SSF56925">
    <property type="entry name" value="OMPA-like"/>
    <property type="match status" value="1"/>
</dbReference>
<keyword evidence="6 9" id="KW-0732">Signal</keyword>
<comment type="subcellular location">
    <subcellularLocation>
        <location evidence="1">Cell outer membrane</location>
        <topology evidence="1">Multi-pass membrane protein</topology>
    </subcellularLocation>
</comment>
<dbReference type="PROSITE" id="PS00694">
    <property type="entry name" value="ENT_VIR_OMP_1"/>
    <property type="match status" value="1"/>
</dbReference>
<dbReference type="PANTHER" id="PTHR35892">
    <property type="entry name" value="OUTER MEMBRANE PROTEIN PAGN-RELATED"/>
    <property type="match status" value="1"/>
</dbReference>
<evidence type="ECO:0000259" key="10">
    <source>
        <dbReference type="Pfam" id="PF13505"/>
    </source>
</evidence>
<keyword evidence="7" id="KW-0472">Membrane</keyword>
<organism evidence="11">
    <name type="scientific">Rouxiella sp. WC2420</name>
    <dbReference type="NCBI Taxonomy" id="3234145"/>
    <lineage>
        <taxon>Bacteria</taxon>
        <taxon>Pseudomonadati</taxon>
        <taxon>Pseudomonadota</taxon>
        <taxon>Gammaproteobacteria</taxon>
        <taxon>Enterobacterales</taxon>
        <taxon>Yersiniaceae</taxon>
        <taxon>Rouxiella</taxon>
    </lineage>
</organism>
<evidence type="ECO:0000313" key="11">
    <source>
        <dbReference type="EMBL" id="XDU71393.1"/>
    </source>
</evidence>
<evidence type="ECO:0000256" key="7">
    <source>
        <dbReference type="ARBA" id="ARBA00023136"/>
    </source>
</evidence>
<keyword evidence="8" id="KW-0998">Cell outer membrane</keyword>
<evidence type="ECO:0000256" key="1">
    <source>
        <dbReference type="ARBA" id="ARBA00004571"/>
    </source>
</evidence>
<dbReference type="EMBL" id="CP165628">
    <property type="protein sequence ID" value="XDU71393.1"/>
    <property type="molecule type" value="Genomic_DNA"/>
</dbReference>
<proteinExistence type="inferred from homology"/>
<evidence type="ECO:0000256" key="6">
    <source>
        <dbReference type="ARBA" id="ARBA00022729"/>
    </source>
</evidence>
<reference evidence="11" key="1">
    <citation type="submission" date="2024-07" db="EMBL/GenBank/DDBJ databases">
        <authorList>
            <person name="Biller S.J."/>
        </authorList>
    </citation>
    <scope>NUCLEOTIDE SEQUENCE</scope>
    <source>
        <strain evidence="11">WC2420</strain>
    </source>
</reference>
<dbReference type="PROSITE" id="PS00695">
    <property type="entry name" value="ENT_VIR_OMP_2"/>
    <property type="match status" value="1"/>
</dbReference>
<dbReference type="InterPro" id="IPR011250">
    <property type="entry name" value="OMP/PagP_B-barrel"/>
</dbReference>
<accession>A0AB39VPE2</accession>
<feature type="domain" description="Outer membrane protein beta-barrel" evidence="10">
    <location>
        <begin position="9"/>
        <end position="177"/>
    </location>
</feature>
<evidence type="ECO:0000256" key="3">
    <source>
        <dbReference type="ARBA" id="ARBA00020573"/>
    </source>
</evidence>
<dbReference type="InterPro" id="IPR000758">
    <property type="entry name" value="Enterovir_OMP"/>
</dbReference>
<dbReference type="GO" id="GO:0044384">
    <property type="term" value="C:host outer membrane"/>
    <property type="evidence" value="ECO:0007669"/>
    <property type="project" value="InterPro"/>
</dbReference>
<name>A0AB39VPE2_9GAMM</name>
<dbReference type="PANTHER" id="PTHR35892:SF3">
    <property type="entry name" value="OUTER MEMBRANE PROTEIN X"/>
    <property type="match status" value="1"/>
</dbReference>
<keyword evidence="5" id="KW-0812">Transmembrane</keyword>
<protein>
    <recommendedName>
        <fullName evidence="3">Outer membrane protein X</fullName>
    </recommendedName>
</protein>
<dbReference type="Gene3D" id="2.40.160.20">
    <property type="match status" value="1"/>
</dbReference>
<evidence type="ECO:0000256" key="9">
    <source>
        <dbReference type="SAM" id="SignalP"/>
    </source>
</evidence>
<keyword evidence="4" id="KW-1134">Transmembrane beta strand</keyword>
<dbReference type="GO" id="GO:0009279">
    <property type="term" value="C:cell outer membrane"/>
    <property type="evidence" value="ECO:0007669"/>
    <property type="project" value="UniProtKB-SubCell"/>
</dbReference>
<evidence type="ECO:0000256" key="2">
    <source>
        <dbReference type="ARBA" id="ARBA00011041"/>
    </source>
</evidence>
<dbReference type="Pfam" id="PF13505">
    <property type="entry name" value="OMP_b-brl"/>
    <property type="match status" value="1"/>
</dbReference>
<comment type="similarity">
    <text evidence="2">Belongs to the outer membrane OOP (TC 1.B.6) superfamily. OmpX family.</text>
</comment>
<dbReference type="NCBIfam" id="NF006917">
    <property type="entry name" value="PRK09408.1"/>
    <property type="match status" value="1"/>
</dbReference>
<dbReference type="RefSeq" id="WP_009638235.1">
    <property type="nucleotide sequence ID" value="NZ_CP165628.1"/>
</dbReference>
<evidence type="ECO:0000256" key="4">
    <source>
        <dbReference type="ARBA" id="ARBA00022452"/>
    </source>
</evidence>
<dbReference type="InterPro" id="IPR051723">
    <property type="entry name" value="Bact_OM_Invasion-Related"/>
</dbReference>